<feature type="region of interest" description="Disordered" evidence="1">
    <location>
        <begin position="1"/>
        <end position="180"/>
    </location>
</feature>
<dbReference type="Proteomes" id="UP000799429">
    <property type="component" value="Unassembled WGS sequence"/>
</dbReference>
<name>A0A9P4SJS9_9PEZI</name>
<organism evidence="2 3">
    <name type="scientific">Patellaria atrata CBS 101060</name>
    <dbReference type="NCBI Taxonomy" id="1346257"/>
    <lineage>
        <taxon>Eukaryota</taxon>
        <taxon>Fungi</taxon>
        <taxon>Dikarya</taxon>
        <taxon>Ascomycota</taxon>
        <taxon>Pezizomycotina</taxon>
        <taxon>Dothideomycetes</taxon>
        <taxon>Dothideomycetes incertae sedis</taxon>
        <taxon>Patellariales</taxon>
        <taxon>Patellariaceae</taxon>
        <taxon>Patellaria</taxon>
    </lineage>
</organism>
<feature type="compositionally biased region" description="Low complexity" evidence="1">
    <location>
        <begin position="130"/>
        <end position="139"/>
    </location>
</feature>
<sequence length="203" mass="24060">MARDYDPYSDYAESPAQSHRRSRRYRRADELDEPEVEDLRRAREDYYSIPSEERRRREPKSRMAQDEAGRPVTGTRTRNKASSGREHRRRRPEAEGTRQRSKDREVDEVVYVYNNADHEVEELPPVIIQRPTRSRTTPKSSRRVRAVEIRPSRSTRDVRREVGDSSDSRRKSRRDVTTIYVESPPEAVDLPKLSRYDAQFSIR</sequence>
<reference evidence="2" key="1">
    <citation type="journal article" date="2020" name="Stud. Mycol.">
        <title>101 Dothideomycetes genomes: a test case for predicting lifestyles and emergence of pathogens.</title>
        <authorList>
            <person name="Haridas S."/>
            <person name="Albert R."/>
            <person name="Binder M."/>
            <person name="Bloem J."/>
            <person name="Labutti K."/>
            <person name="Salamov A."/>
            <person name="Andreopoulos B."/>
            <person name="Baker S."/>
            <person name="Barry K."/>
            <person name="Bills G."/>
            <person name="Bluhm B."/>
            <person name="Cannon C."/>
            <person name="Castanera R."/>
            <person name="Culley D."/>
            <person name="Daum C."/>
            <person name="Ezra D."/>
            <person name="Gonzalez J."/>
            <person name="Henrissat B."/>
            <person name="Kuo A."/>
            <person name="Liang C."/>
            <person name="Lipzen A."/>
            <person name="Lutzoni F."/>
            <person name="Magnuson J."/>
            <person name="Mondo S."/>
            <person name="Nolan M."/>
            <person name="Ohm R."/>
            <person name="Pangilinan J."/>
            <person name="Park H.-J."/>
            <person name="Ramirez L."/>
            <person name="Alfaro M."/>
            <person name="Sun H."/>
            <person name="Tritt A."/>
            <person name="Yoshinaga Y."/>
            <person name="Zwiers L.-H."/>
            <person name="Turgeon B."/>
            <person name="Goodwin S."/>
            <person name="Spatafora J."/>
            <person name="Crous P."/>
            <person name="Grigoriev I."/>
        </authorList>
    </citation>
    <scope>NUCLEOTIDE SEQUENCE</scope>
    <source>
        <strain evidence="2">CBS 101060</strain>
    </source>
</reference>
<dbReference type="AlphaFoldDB" id="A0A9P4SJS9"/>
<feature type="compositionally biased region" description="Basic and acidic residues" evidence="1">
    <location>
        <begin position="92"/>
        <end position="107"/>
    </location>
</feature>
<evidence type="ECO:0000256" key="1">
    <source>
        <dbReference type="SAM" id="MobiDB-lite"/>
    </source>
</evidence>
<evidence type="ECO:0000313" key="3">
    <source>
        <dbReference type="Proteomes" id="UP000799429"/>
    </source>
</evidence>
<accession>A0A9P4SJS9</accession>
<dbReference type="EMBL" id="MU006089">
    <property type="protein sequence ID" value="KAF2843609.1"/>
    <property type="molecule type" value="Genomic_DNA"/>
</dbReference>
<keyword evidence="3" id="KW-1185">Reference proteome</keyword>
<gene>
    <name evidence="2" type="ORF">M501DRAFT_105476</name>
</gene>
<feature type="compositionally biased region" description="Basic and acidic residues" evidence="1">
    <location>
        <begin position="37"/>
        <end position="69"/>
    </location>
</feature>
<feature type="compositionally biased region" description="Basic and acidic residues" evidence="1">
    <location>
        <begin position="145"/>
        <end position="169"/>
    </location>
</feature>
<protein>
    <submittedName>
        <fullName evidence="2">Uncharacterized protein</fullName>
    </submittedName>
</protein>
<evidence type="ECO:0000313" key="2">
    <source>
        <dbReference type="EMBL" id="KAF2843609.1"/>
    </source>
</evidence>
<comment type="caution">
    <text evidence="2">The sequence shown here is derived from an EMBL/GenBank/DDBJ whole genome shotgun (WGS) entry which is preliminary data.</text>
</comment>
<proteinExistence type="predicted"/>